<feature type="region of interest" description="Disordered" evidence="1">
    <location>
        <begin position="1"/>
        <end position="49"/>
    </location>
</feature>
<reference evidence="3" key="1">
    <citation type="journal article" date="2015" name="Genome Announc.">
        <title>Draft Genome Sequence of Tolypothrix boutellei Strain VB521301.</title>
        <authorList>
            <person name="Chandrababunaidu M.M."/>
            <person name="Singh D."/>
            <person name="Sen D."/>
            <person name="Bhan S."/>
            <person name="Das S."/>
            <person name="Gupta A."/>
            <person name="Adhikary S.P."/>
            <person name="Tripathy S."/>
        </authorList>
    </citation>
    <scope>NUCLEOTIDE SEQUENCE</scope>
    <source>
        <strain evidence="3">VB521301</strain>
    </source>
</reference>
<accession>A0A0C1NCY4</accession>
<dbReference type="AlphaFoldDB" id="A0A0C1NCY4"/>
<gene>
    <name evidence="3" type="ORF">DA73_0208730</name>
</gene>
<feature type="compositionally biased region" description="Basic and acidic residues" evidence="1">
    <location>
        <begin position="17"/>
        <end position="41"/>
    </location>
</feature>
<dbReference type="InterPro" id="IPR046765">
    <property type="entry name" value="Antitox_RHH"/>
</dbReference>
<proteinExistence type="predicted"/>
<dbReference type="STRING" id="1479485.DA73_0208730"/>
<comment type="caution">
    <text evidence="3">The sequence shown here is derived from an EMBL/GenBank/DDBJ whole genome shotgun (WGS) entry which is preliminary data.</text>
</comment>
<protein>
    <recommendedName>
        <fullName evidence="2">Antitoxin-like ribbon-helix-helix domain-containing protein</fullName>
    </recommendedName>
</protein>
<evidence type="ECO:0000256" key="1">
    <source>
        <dbReference type="SAM" id="MobiDB-lite"/>
    </source>
</evidence>
<sequence>MMAAAKKTTKLGNALNKAKEEPKPLKVVEEEHKQEQPEDNRYPIPPSRQGKRTIAAHFDPAVAIQLKRLAAENETTVQALLGEALNLLFEKYGEKPIA</sequence>
<organism evidence="3">
    <name type="scientific">Tolypothrix bouteillei VB521301</name>
    <dbReference type="NCBI Taxonomy" id="1479485"/>
    <lineage>
        <taxon>Bacteria</taxon>
        <taxon>Bacillati</taxon>
        <taxon>Cyanobacteriota</taxon>
        <taxon>Cyanophyceae</taxon>
        <taxon>Nostocales</taxon>
        <taxon>Tolypothrichaceae</taxon>
        <taxon>Tolypothrix</taxon>
    </lineage>
</organism>
<dbReference type="Pfam" id="PF20605">
    <property type="entry name" value="Antitox_RHH"/>
    <property type="match status" value="1"/>
</dbReference>
<evidence type="ECO:0000313" key="3">
    <source>
        <dbReference type="EMBL" id="KIE12647.1"/>
    </source>
</evidence>
<dbReference type="EMBL" id="JHEG02000022">
    <property type="protein sequence ID" value="KIE12647.1"/>
    <property type="molecule type" value="Genomic_DNA"/>
</dbReference>
<feature type="domain" description="Antitoxin-like ribbon-helix-helix" evidence="2">
    <location>
        <begin position="48"/>
        <end position="97"/>
    </location>
</feature>
<evidence type="ECO:0000259" key="2">
    <source>
        <dbReference type="Pfam" id="PF20605"/>
    </source>
</evidence>
<name>A0A0C1NCY4_9CYAN</name>